<dbReference type="InterPro" id="IPR042188">
    <property type="entry name" value="MmgE/PrpD_sf_2"/>
</dbReference>
<proteinExistence type="inferred from homology"/>
<dbReference type="InterPro" id="IPR045337">
    <property type="entry name" value="MmgE_PrpD_C"/>
</dbReference>
<evidence type="ECO:0000259" key="2">
    <source>
        <dbReference type="Pfam" id="PF03972"/>
    </source>
</evidence>
<name>A0A090F3K6_MESPL</name>
<dbReference type="GO" id="GO:0016829">
    <property type="term" value="F:lyase activity"/>
    <property type="evidence" value="ECO:0007669"/>
    <property type="project" value="InterPro"/>
</dbReference>
<organism evidence="4 5">
    <name type="scientific">Mesorhizobium plurifarium</name>
    <dbReference type="NCBI Taxonomy" id="69974"/>
    <lineage>
        <taxon>Bacteria</taxon>
        <taxon>Pseudomonadati</taxon>
        <taxon>Pseudomonadota</taxon>
        <taxon>Alphaproteobacteria</taxon>
        <taxon>Hyphomicrobiales</taxon>
        <taxon>Phyllobacteriaceae</taxon>
        <taxon>Mesorhizobium</taxon>
    </lineage>
</organism>
<dbReference type="Pfam" id="PF19305">
    <property type="entry name" value="MmgE_PrpD_C"/>
    <property type="match status" value="1"/>
</dbReference>
<protein>
    <recommendedName>
        <fullName evidence="6">MmgE/PrpD family protein</fullName>
    </recommendedName>
</protein>
<feature type="domain" description="MmgE/PrpD N-terminal" evidence="2">
    <location>
        <begin position="15"/>
        <end position="255"/>
    </location>
</feature>
<dbReference type="Pfam" id="PF03972">
    <property type="entry name" value="MmgE_PrpD_N"/>
    <property type="match status" value="1"/>
</dbReference>
<dbReference type="PANTHER" id="PTHR16943:SF8">
    <property type="entry name" value="2-METHYLCITRATE DEHYDRATASE"/>
    <property type="match status" value="1"/>
</dbReference>
<evidence type="ECO:0000313" key="4">
    <source>
        <dbReference type="EMBL" id="CDX13807.1"/>
    </source>
</evidence>
<evidence type="ECO:0000256" key="1">
    <source>
        <dbReference type="ARBA" id="ARBA00006174"/>
    </source>
</evidence>
<dbReference type="Gene3D" id="1.10.4100.10">
    <property type="entry name" value="2-methylcitrate dehydratase PrpD"/>
    <property type="match status" value="1"/>
</dbReference>
<evidence type="ECO:0000259" key="3">
    <source>
        <dbReference type="Pfam" id="PF19305"/>
    </source>
</evidence>
<dbReference type="Proteomes" id="UP000045285">
    <property type="component" value="Unassembled WGS sequence"/>
</dbReference>
<dbReference type="InterPro" id="IPR045336">
    <property type="entry name" value="MmgE_PrpD_N"/>
</dbReference>
<dbReference type="AlphaFoldDB" id="A0A090F3K6"/>
<dbReference type="SUPFAM" id="SSF103378">
    <property type="entry name" value="2-methylcitrate dehydratase PrpD"/>
    <property type="match status" value="1"/>
</dbReference>
<dbReference type="EMBL" id="CCMZ01000007">
    <property type="protein sequence ID" value="CDX13807.1"/>
    <property type="molecule type" value="Genomic_DNA"/>
</dbReference>
<accession>A0A090F3K6</accession>
<dbReference type="STRING" id="69974.MPLDJ20_20482"/>
<sequence length="457" mass="47867">MSTPSPQAIAPGLSRRLAAFVRNAQWRDVPEPVREHALRALFNGVGTALGGSSDQAILRLAASLAPFSARASATVIGHEARRDAPTAAFLNAASMNVFDFDDTHQGTIIHPTAPVAPVVLALAETRPVSGTELLHAFVLGVEVTCRIGNAISPGHYNRGWHITSTCGIFGAAAAAAKLLDLGEEEILWAFGNASAQASGLVETLGFMAKSVGVGTAARGGLLAALMAQGGVEGPPMPLEGPRGFLKVLCDAPQPELIERGLGSDWENLRNMFKPYPCGVVLNPVIDACLRLRRTPDFSADLVSEITVRGCPLLKARADRPDVTTGREAQVSAQHAIAVALLRGTAGAADFSDAAVSDPDVRALRAKVRPIETDEAIPVEAAYISVRCSDGSRFEMSEMAATGSPTRPMTDAALSEKFSALARYGCPAIDAGALADRLWALREASDVAAIMALARPNP</sequence>
<dbReference type="InterPro" id="IPR042183">
    <property type="entry name" value="MmgE/PrpD_sf_1"/>
</dbReference>
<gene>
    <name evidence="4" type="ORF">MPL3356_150073</name>
</gene>
<dbReference type="Gene3D" id="3.30.1330.120">
    <property type="entry name" value="2-methylcitrate dehydratase PrpD"/>
    <property type="match status" value="1"/>
</dbReference>
<comment type="similarity">
    <text evidence="1">Belongs to the PrpD family.</text>
</comment>
<dbReference type="PANTHER" id="PTHR16943">
    <property type="entry name" value="2-METHYLCITRATE DEHYDRATASE-RELATED"/>
    <property type="match status" value="1"/>
</dbReference>
<evidence type="ECO:0000313" key="5">
    <source>
        <dbReference type="Proteomes" id="UP000045285"/>
    </source>
</evidence>
<evidence type="ECO:0008006" key="6">
    <source>
        <dbReference type="Google" id="ProtNLM"/>
    </source>
</evidence>
<keyword evidence="5" id="KW-1185">Reference proteome</keyword>
<reference evidence="5" key="1">
    <citation type="submission" date="2014-08" db="EMBL/GenBank/DDBJ databases">
        <authorList>
            <person name="Moulin L."/>
        </authorList>
    </citation>
    <scope>NUCLEOTIDE SEQUENCE [LARGE SCALE GENOMIC DNA]</scope>
</reference>
<feature type="domain" description="MmgE/PrpD C-terminal" evidence="3">
    <location>
        <begin position="275"/>
        <end position="426"/>
    </location>
</feature>
<dbReference type="InterPro" id="IPR036148">
    <property type="entry name" value="MmgE/PrpD_sf"/>
</dbReference>
<dbReference type="InterPro" id="IPR005656">
    <property type="entry name" value="MmgE_PrpD"/>
</dbReference>